<dbReference type="SUPFAM" id="SSF56935">
    <property type="entry name" value="Porins"/>
    <property type="match status" value="1"/>
</dbReference>
<organism evidence="2 3">
    <name type="scientific">Cloacibacterium normanense</name>
    <dbReference type="NCBI Taxonomy" id="237258"/>
    <lineage>
        <taxon>Bacteria</taxon>
        <taxon>Pseudomonadati</taxon>
        <taxon>Bacteroidota</taxon>
        <taxon>Flavobacteriia</taxon>
        <taxon>Flavobacteriales</taxon>
        <taxon>Weeksellaceae</taxon>
    </lineage>
</organism>
<proteinExistence type="predicted"/>
<dbReference type="Proteomes" id="UP000238565">
    <property type="component" value="Unassembled WGS sequence"/>
</dbReference>
<evidence type="ECO:0000313" key="3">
    <source>
        <dbReference type="Proteomes" id="UP000238565"/>
    </source>
</evidence>
<sequence>MKMKKILLFSFVLFSLAIFAQNVSKKDTISNYSKILRNTSFSGLLQTRYLVSLTDNVDVNGVNIADQQKLVSNSFNVRRARFLLKSKINDRFDLGMMLNFAEFNSSNLTGKVLEQAFVRYSHNKHLKIQLGQFRPYFGIEDEIPSEFIKSVDFSNGYYLLGKNGWQSFQTGIAVYGDINNAKNPLKYYIGATNGNSRGSEIDNDQSKHVYARLEKDFKDDLKIGVNGGIGSYINQSGNVIGADVEKTFTINPKWNLEIISEYKEGNNFSEFGVSKLSPKPELKDFRFRSFYINPIIRYNLNSPRLRSIEFSNRYEYLNPNYQLEGNVRTTFTPMLTLEFADQYFACLQIGAMIDDYQKNVPLTSEYDHTTMFVQVQARF</sequence>
<comment type="caution">
    <text evidence="2">The sequence shown here is derived from an EMBL/GenBank/DDBJ whole genome shotgun (WGS) entry which is preliminary data.</text>
</comment>
<reference evidence="2 3" key="1">
    <citation type="submission" date="2018-02" db="EMBL/GenBank/DDBJ databases">
        <title>Draft genome sequence of bacterial isolates from marine environment.</title>
        <authorList>
            <person name="Singh S.K."/>
            <person name="Hill R."/>
            <person name="Major S."/>
            <person name="Cai H."/>
            <person name="Li Y."/>
        </authorList>
    </citation>
    <scope>NUCLEOTIDE SEQUENCE [LARGE SCALE GENOMIC DNA]</scope>
    <source>
        <strain evidence="2 3">IMET F</strain>
    </source>
</reference>
<keyword evidence="1" id="KW-0732">Signal</keyword>
<dbReference type="Pfam" id="PF07396">
    <property type="entry name" value="Porin_O_P"/>
    <property type="match status" value="1"/>
</dbReference>
<gene>
    <name evidence="2" type="ORF">C3729_08475</name>
</gene>
<name>A0A2S7I4D4_9FLAO</name>
<feature type="chain" id="PRO_5015534262" evidence="1">
    <location>
        <begin position="21"/>
        <end position="379"/>
    </location>
</feature>
<accession>A0A2S7I4D4</accession>
<dbReference type="Gene3D" id="2.40.160.10">
    <property type="entry name" value="Porin"/>
    <property type="match status" value="1"/>
</dbReference>
<evidence type="ECO:0000256" key="1">
    <source>
        <dbReference type="SAM" id="SignalP"/>
    </source>
</evidence>
<dbReference type="InterPro" id="IPR010870">
    <property type="entry name" value="Porin_O/P"/>
</dbReference>
<evidence type="ECO:0000313" key="2">
    <source>
        <dbReference type="EMBL" id="PPZ91448.1"/>
    </source>
</evidence>
<dbReference type="InterPro" id="IPR023614">
    <property type="entry name" value="Porin_dom_sf"/>
</dbReference>
<dbReference type="AlphaFoldDB" id="A0A2S7I4D4"/>
<protein>
    <submittedName>
        <fullName evidence="2">Porin</fullName>
    </submittedName>
</protein>
<dbReference type="EMBL" id="PTPZ01000004">
    <property type="protein sequence ID" value="PPZ91448.1"/>
    <property type="molecule type" value="Genomic_DNA"/>
</dbReference>
<feature type="signal peptide" evidence="1">
    <location>
        <begin position="1"/>
        <end position="20"/>
    </location>
</feature>